<sequence>MSTIIKDSNGQLVPTVGTLGVSQVFTVTNSSVASTAFGAATTLVRVAASLGHCHIAFGAAPTASITTSAMLPVNDAQIFAVTPGHKMAVIKDAAVTSSTVSVTELL</sequence>
<evidence type="ECO:0000313" key="1">
    <source>
        <dbReference type="EMBL" id="CAB4213952.1"/>
    </source>
</evidence>
<reference evidence="2" key="1">
    <citation type="submission" date="2020-05" db="EMBL/GenBank/DDBJ databases">
        <authorList>
            <person name="Chiriac C."/>
            <person name="Salcher M."/>
            <person name="Ghai R."/>
            <person name="Kavagutti S V."/>
        </authorList>
    </citation>
    <scope>NUCLEOTIDE SEQUENCE</scope>
</reference>
<protein>
    <submittedName>
        <fullName evidence="2">Uncharacterized protein</fullName>
    </submittedName>
</protein>
<accession>A0A6J5SUF6</accession>
<gene>
    <name evidence="1" type="ORF">UFOVP1459_5</name>
    <name evidence="2" type="ORF">UFOVP1609_37</name>
</gene>
<organism evidence="2">
    <name type="scientific">uncultured Caudovirales phage</name>
    <dbReference type="NCBI Taxonomy" id="2100421"/>
    <lineage>
        <taxon>Viruses</taxon>
        <taxon>Duplodnaviria</taxon>
        <taxon>Heunggongvirae</taxon>
        <taxon>Uroviricota</taxon>
        <taxon>Caudoviricetes</taxon>
        <taxon>Peduoviridae</taxon>
        <taxon>Maltschvirus</taxon>
        <taxon>Maltschvirus maltsch</taxon>
    </lineage>
</organism>
<proteinExistence type="predicted"/>
<name>A0A6J5SUF6_9CAUD</name>
<dbReference type="EMBL" id="LR797459">
    <property type="protein sequence ID" value="CAB4218706.1"/>
    <property type="molecule type" value="Genomic_DNA"/>
</dbReference>
<evidence type="ECO:0000313" key="2">
    <source>
        <dbReference type="EMBL" id="CAB4218706.1"/>
    </source>
</evidence>
<dbReference type="EMBL" id="LR797412">
    <property type="protein sequence ID" value="CAB4213952.1"/>
    <property type="molecule type" value="Genomic_DNA"/>
</dbReference>